<dbReference type="InterPro" id="IPR039373">
    <property type="entry name" value="Peptidase_M28B"/>
</dbReference>
<reference evidence="4 5" key="1">
    <citation type="submission" date="2017-02" db="EMBL/GenBank/DDBJ databases">
        <title>Genomes of Trichoderma spp. with biocontrol activity.</title>
        <authorList>
            <person name="Gardiner D."/>
            <person name="Kazan K."/>
            <person name="Vos C."/>
            <person name="Harvey P."/>
        </authorList>
    </citation>
    <scope>NUCLEOTIDE SEQUENCE [LARGE SCALE GENOMIC DNA]</scope>
    <source>
        <strain evidence="4 5">A5MH</strain>
    </source>
</reference>
<dbReference type="SUPFAM" id="SSF52025">
    <property type="entry name" value="PA domain"/>
    <property type="match status" value="1"/>
</dbReference>
<comment type="caution">
    <text evidence="4">The sequence shown here is derived from an EMBL/GenBank/DDBJ whole genome shotgun (WGS) entry which is preliminary data.</text>
</comment>
<dbReference type="Pfam" id="PF04253">
    <property type="entry name" value="TFR_dimer"/>
    <property type="match status" value="1"/>
</dbReference>
<evidence type="ECO:0000259" key="3">
    <source>
        <dbReference type="Pfam" id="PF04389"/>
    </source>
</evidence>
<dbReference type="SUPFAM" id="SSF47672">
    <property type="entry name" value="Transferrin receptor-like dimerisation domain"/>
    <property type="match status" value="1"/>
</dbReference>
<proteinExistence type="inferred from homology"/>
<dbReference type="OrthoDB" id="5841748at2759"/>
<evidence type="ECO:0000313" key="4">
    <source>
        <dbReference type="EMBL" id="PNP43190.1"/>
    </source>
</evidence>
<feature type="domain" description="Peptidase M28" evidence="3">
    <location>
        <begin position="340"/>
        <end position="526"/>
    </location>
</feature>
<dbReference type="InterPro" id="IPR046450">
    <property type="entry name" value="PA_dom_sf"/>
</dbReference>
<organism evidence="4 5">
    <name type="scientific">Trichoderma gamsii</name>
    <dbReference type="NCBI Taxonomy" id="398673"/>
    <lineage>
        <taxon>Eukaryota</taxon>
        <taxon>Fungi</taxon>
        <taxon>Dikarya</taxon>
        <taxon>Ascomycota</taxon>
        <taxon>Pezizomycotina</taxon>
        <taxon>Sordariomycetes</taxon>
        <taxon>Hypocreomycetidae</taxon>
        <taxon>Hypocreales</taxon>
        <taxon>Hypocreaceae</taxon>
        <taxon>Trichoderma</taxon>
    </lineage>
</organism>
<dbReference type="PANTHER" id="PTHR10404">
    <property type="entry name" value="N-ACETYLATED-ALPHA-LINKED ACIDIC DIPEPTIDASE"/>
    <property type="match status" value="1"/>
</dbReference>
<dbReference type="Gene3D" id="1.20.930.40">
    <property type="entry name" value="Transferrin receptor-like, dimerisation domain"/>
    <property type="match status" value="1"/>
</dbReference>
<comment type="similarity">
    <text evidence="1">Belongs to the peptidase M28 family. M28B subfamily.</text>
</comment>
<sequence length="724" mass="78900">MEKSDISSRFKLRPRGATTLKWPILLGSLAVYILFWKCCKFSAFNLQQTLLSVPSAEHVRNWSAYYTSEAHFVGQGLSQAQWTEARWKEFGITDTRIASYNTLVPVPTGHQRLALLRRDEVLYEAPLVDDFTTKGPAGNSSFLPAYLGFSTNGNISASYVFCNFGSAEDFQDLKRANVDAKGKIGIIKLANASPYLGLRNLLVFRGEQLVNAGRAGLIAVVFYTDPQNDGPITEANGYKTFPAGPARPPAAIERGTVATGNHLRDSKSPKVPCIPISYADAIHLLGALNGHGPSAEELGPRWHGGGLEFYGVHYNVGPSPAGISLHLINEADVVETPIHNVIGTIPGVISDEVVILGSHRDSWGHGAGDPGSGSAALNEVVRSFGVALRHGWRPLRTIVFASFEGEEIVQVGSSNWITDHSKWLKASAVAYLNVVVAAAGSSFKAKASPLLYRAVLTATDTVPSPNQTVAGQSVRDVWGGSIGTPGGGDAISFQGISCVSAVDFSFSQGIGDGAFPYHTGFDSFEWMDQVGDPGWKYHITSAKIWSIMAAYLTESAVLKTSVADYATALQKWMDELCSSNLCSPEVDLVVMISAVQRLAQAAKRFDSYTESLSASRDTWWRFWSGNKLNAAICGANKVYIAFERQFFHERGADTFPSFHHVLYGPAAWHAEQPPLAALHDNLRKKNWEDAMEWRDAMAEKIDDAARLLEDHLDEVNQKDNAWTL</sequence>
<dbReference type="Gene3D" id="3.40.630.10">
    <property type="entry name" value="Zn peptidases"/>
    <property type="match status" value="1"/>
</dbReference>
<protein>
    <recommendedName>
        <fullName evidence="6">PA domain-containing protein</fullName>
    </recommendedName>
</protein>
<evidence type="ECO:0000313" key="5">
    <source>
        <dbReference type="Proteomes" id="UP000236546"/>
    </source>
</evidence>
<evidence type="ECO:0000259" key="2">
    <source>
        <dbReference type="Pfam" id="PF04253"/>
    </source>
</evidence>
<dbReference type="EMBL" id="MTYH01000049">
    <property type="protein sequence ID" value="PNP43190.1"/>
    <property type="molecule type" value="Genomic_DNA"/>
</dbReference>
<dbReference type="InterPro" id="IPR036757">
    <property type="entry name" value="TFR-like_dimer_dom_sf"/>
</dbReference>
<dbReference type="PANTHER" id="PTHR10404:SF46">
    <property type="entry name" value="VACUOLAR PROTEIN SORTING-ASSOCIATED PROTEIN 70"/>
    <property type="match status" value="1"/>
</dbReference>
<dbReference type="Proteomes" id="UP000236546">
    <property type="component" value="Unassembled WGS sequence"/>
</dbReference>
<accession>A0A2K0TCE3</accession>
<dbReference type="SUPFAM" id="SSF53187">
    <property type="entry name" value="Zn-dependent exopeptidases"/>
    <property type="match status" value="1"/>
</dbReference>
<feature type="domain" description="Transferrin receptor-like dimerisation" evidence="2">
    <location>
        <begin position="590"/>
        <end position="708"/>
    </location>
</feature>
<evidence type="ECO:0000256" key="1">
    <source>
        <dbReference type="ARBA" id="ARBA00005634"/>
    </source>
</evidence>
<dbReference type="AlphaFoldDB" id="A0A2K0TCE3"/>
<dbReference type="FunFam" id="3.40.630.10:FF:000101">
    <property type="entry name" value="N-acetylated alpha-linked acidic dipeptidase like 1"/>
    <property type="match status" value="1"/>
</dbReference>
<dbReference type="GO" id="GO:0004180">
    <property type="term" value="F:carboxypeptidase activity"/>
    <property type="evidence" value="ECO:0007669"/>
    <property type="project" value="TreeGrafter"/>
</dbReference>
<dbReference type="Gene3D" id="3.50.30.30">
    <property type="match status" value="1"/>
</dbReference>
<name>A0A2K0TCE3_9HYPO</name>
<dbReference type="InterPro" id="IPR007484">
    <property type="entry name" value="Peptidase_M28"/>
</dbReference>
<evidence type="ECO:0008006" key="6">
    <source>
        <dbReference type="Google" id="ProtNLM"/>
    </source>
</evidence>
<gene>
    <name evidence="4" type="ORF">TGAMA5MH_05125</name>
</gene>
<dbReference type="InterPro" id="IPR007365">
    <property type="entry name" value="TFR-like_dimer_dom"/>
</dbReference>
<dbReference type="Pfam" id="PF04389">
    <property type="entry name" value="Peptidase_M28"/>
    <property type="match status" value="1"/>
</dbReference>